<evidence type="ECO:0000313" key="1">
    <source>
        <dbReference type="EMBL" id="DAF43041.1"/>
    </source>
</evidence>
<protein>
    <submittedName>
        <fullName evidence="1">Uncharacterized protein</fullName>
    </submittedName>
</protein>
<proteinExistence type="predicted"/>
<organism evidence="1">
    <name type="scientific">Siphoviridae sp. ct0Go27</name>
    <dbReference type="NCBI Taxonomy" id="2827761"/>
    <lineage>
        <taxon>Viruses</taxon>
        <taxon>Duplodnaviria</taxon>
        <taxon>Heunggongvirae</taxon>
        <taxon>Uroviricota</taxon>
        <taxon>Caudoviricetes</taxon>
    </lineage>
</organism>
<dbReference type="EMBL" id="BK032498">
    <property type="protein sequence ID" value="DAF43041.1"/>
    <property type="molecule type" value="Genomic_DNA"/>
</dbReference>
<reference evidence="1" key="1">
    <citation type="journal article" date="2021" name="Proc. Natl. Acad. Sci. U.S.A.">
        <title>A Catalog of Tens of Thousands of Viruses from Human Metagenomes Reveals Hidden Associations with Chronic Diseases.</title>
        <authorList>
            <person name="Tisza M.J."/>
            <person name="Buck C.B."/>
        </authorList>
    </citation>
    <scope>NUCLEOTIDE SEQUENCE</scope>
    <source>
        <strain evidence="1">Ct0Go27</strain>
    </source>
</reference>
<name>A0A8S5RWP2_9CAUD</name>
<accession>A0A8S5RWP2</accession>
<dbReference type="AntiFam" id="ANF00016">
    <property type="entry name" value="tRNA translation"/>
</dbReference>
<sequence>MGLEPTRPIGHKILSLACLPFQHSRATEEILSQFPLLCKFFSCRNEKFFAEKKSMYLFYSGK</sequence>